<accession>A0AA88RY02</accession>
<evidence type="ECO:0000313" key="1">
    <source>
        <dbReference type="EMBL" id="KAK2993909.1"/>
    </source>
</evidence>
<organism evidence="1 2">
    <name type="scientific">Escallonia rubra</name>
    <dbReference type="NCBI Taxonomy" id="112253"/>
    <lineage>
        <taxon>Eukaryota</taxon>
        <taxon>Viridiplantae</taxon>
        <taxon>Streptophyta</taxon>
        <taxon>Embryophyta</taxon>
        <taxon>Tracheophyta</taxon>
        <taxon>Spermatophyta</taxon>
        <taxon>Magnoliopsida</taxon>
        <taxon>eudicotyledons</taxon>
        <taxon>Gunneridae</taxon>
        <taxon>Pentapetalae</taxon>
        <taxon>asterids</taxon>
        <taxon>campanulids</taxon>
        <taxon>Escalloniales</taxon>
        <taxon>Escalloniaceae</taxon>
        <taxon>Escallonia</taxon>
    </lineage>
</organism>
<reference evidence="1" key="1">
    <citation type="submission" date="2022-12" db="EMBL/GenBank/DDBJ databases">
        <title>Draft genome assemblies for two species of Escallonia (Escalloniales).</title>
        <authorList>
            <person name="Chanderbali A."/>
            <person name="Dervinis C."/>
            <person name="Anghel I."/>
            <person name="Soltis D."/>
            <person name="Soltis P."/>
            <person name="Zapata F."/>
        </authorList>
    </citation>
    <scope>NUCLEOTIDE SEQUENCE</scope>
    <source>
        <strain evidence="1">UCBG92.1500</strain>
        <tissue evidence="1">Leaf</tissue>
    </source>
</reference>
<protein>
    <submittedName>
        <fullName evidence="1">Uncharacterized protein</fullName>
    </submittedName>
</protein>
<name>A0AA88RY02_9ASTE</name>
<gene>
    <name evidence="1" type="ORF">RJ640_012783</name>
</gene>
<dbReference type="Proteomes" id="UP001187471">
    <property type="component" value="Unassembled WGS sequence"/>
</dbReference>
<sequence length="327" mass="36494">MPGSSNLHSWIAAYMSIAVRRAGAVLEGRMGAGLGELTSAMLGGAHGRCARQTWAHGCYAGKAHERCVGWVQEQCVLFFRITLPLDQASGPETENCGACGFFEQYIWDCFIDKRGNSSSNNDSAHKQEDDCYNDDDDNHQECGDNHFGGEVHGDFDYELTIDKVFVYEDDAYNFYNLYARLNGFGIRKHWATRFHASNVGLKAIETDLSKSGIISLILWSIWEKVKKVIEDGMYFPSEIRKLNECLDSFLAEQAIRKNGNQLLNDGRLSQQHSDACISQVVHMHQISIREPAAPVKTKGRPNIATRLKSGLELAKEAKNSEHVAIAE</sequence>
<dbReference type="AlphaFoldDB" id="A0AA88RY02"/>
<evidence type="ECO:0000313" key="2">
    <source>
        <dbReference type="Proteomes" id="UP001187471"/>
    </source>
</evidence>
<comment type="caution">
    <text evidence="1">The sequence shown here is derived from an EMBL/GenBank/DDBJ whole genome shotgun (WGS) entry which is preliminary data.</text>
</comment>
<proteinExistence type="predicted"/>
<keyword evidence="2" id="KW-1185">Reference proteome</keyword>
<dbReference type="EMBL" id="JAVXUO010000262">
    <property type="protein sequence ID" value="KAK2993909.1"/>
    <property type="molecule type" value="Genomic_DNA"/>
</dbReference>